<dbReference type="EMBL" id="BEGY01000006">
    <property type="protein sequence ID" value="GAX74199.1"/>
    <property type="molecule type" value="Genomic_DNA"/>
</dbReference>
<dbReference type="Proteomes" id="UP000232323">
    <property type="component" value="Unassembled WGS sequence"/>
</dbReference>
<feature type="region of interest" description="Disordered" evidence="2">
    <location>
        <begin position="437"/>
        <end position="533"/>
    </location>
</feature>
<feature type="compositionally biased region" description="Gly residues" evidence="2">
    <location>
        <begin position="111"/>
        <end position="125"/>
    </location>
</feature>
<feature type="compositionally biased region" description="Basic and acidic residues" evidence="2">
    <location>
        <begin position="201"/>
        <end position="240"/>
    </location>
</feature>
<evidence type="ECO:0000313" key="4">
    <source>
        <dbReference type="Proteomes" id="UP000232323"/>
    </source>
</evidence>
<dbReference type="Pfam" id="PF06273">
    <property type="entry name" value="eIF-4B"/>
    <property type="match status" value="1"/>
</dbReference>
<dbReference type="AlphaFoldDB" id="A0A250WTZ1"/>
<feature type="compositionally biased region" description="Basic and acidic residues" evidence="2">
    <location>
        <begin position="128"/>
        <end position="158"/>
    </location>
</feature>
<reference evidence="3 4" key="1">
    <citation type="submission" date="2017-08" db="EMBL/GenBank/DDBJ databases">
        <title>Acidophilic green algal genome provides insights into adaptation to an acidic environment.</title>
        <authorList>
            <person name="Hirooka S."/>
            <person name="Hirose Y."/>
            <person name="Kanesaki Y."/>
            <person name="Higuchi S."/>
            <person name="Fujiwara T."/>
            <person name="Onuma R."/>
            <person name="Era A."/>
            <person name="Ohbayashi R."/>
            <person name="Uzuka A."/>
            <person name="Nozaki H."/>
            <person name="Yoshikawa H."/>
            <person name="Miyagishima S.Y."/>
        </authorList>
    </citation>
    <scope>NUCLEOTIDE SEQUENCE [LARGE SCALE GENOMIC DNA]</scope>
    <source>
        <strain evidence="3 4">NIES-2499</strain>
    </source>
</reference>
<evidence type="ECO:0000256" key="1">
    <source>
        <dbReference type="SAM" id="Coils"/>
    </source>
</evidence>
<feature type="compositionally biased region" description="Basic and acidic residues" evidence="2">
    <location>
        <begin position="445"/>
        <end position="454"/>
    </location>
</feature>
<feature type="coiled-coil region" evidence="1">
    <location>
        <begin position="372"/>
        <end position="427"/>
    </location>
</feature>
<name>A0A250WTZ1_9CHLO</name>
<gene>
    <name evidence="3" type="ORF">CEUSTIGMA_g1648.t1</name>
</gene>
<evidence type="ECO:0000256" key="2">
    <source>
        <dbReference type="SAM" id="MobiDB-lite"/>
    </source>
</evidence>
<feature type="compositionally biased region" description="Basic and acidic residues" evidence="2">
    <location>
        <begin position="311"/>
        <end position="327"/>
    </location>
</feature>
<dbReference type="GO" id="GO:0003743">
    <property type="term" value="F:translation initiation factor activity"/>
    <property type="evidence" value="ECO:0007669"/>
    <property type="project" value="InterPro"/>
</dbReference>
<dbReference type="PANTHER" id="PTHR32091:SF20">
    <property type="entry name" value="EUKARYOTIC TRANSLATION INITIATION FACTOR 4B1"/>
    <property type="match status" value="1"/>
</dbReference>
<dbReference type="InterPro" id="IPR010433">
    <property type="entry name" value="EIF-4B_pln"/>
</dbReference>
<feature type="compositionally biased region" description="Basic and acidic residues" evidence="2">
    <location>
        <begin position="336"/>
        <end position="347"/>
    </location>
</feature>
<keyword evidence="4" id="KW-1185">Reference proteome</keyword>
<dbReference type="OrthoDB" id="2021148at2759"/>
<evidence type="ECO:0000313" key="3">
    <source>
        <dbReference type="EMBL" id="GAX74199.1"/>
    </source>
</evidence>
<dbReference type="GO" id="GO:0003729">
    <property type="term" value="F:mRNA binding"/>
    <property type="evidence" value="ECO:0007669"/>
    <property type="project" value="TreeGrafter"/>
</dbReference>
<proteinExistence type="predicted"/>
<organism evidence="3 4">
    <name type="scientific">Chlamydomonas eustigma</name>
    <dbReference type="NCBI Taxonomy" id="1157962"/>
    <lineage>
        <taxon>Eukaryota</taxon>
        <taxon>Viridiplantae</taxon>
        <taxon>Chlorophyta</taxon>
        <taxon>core chlorophytes</taxon>
        <taxon>Chlorophyceae</taxon>
        <taxon>CS clade</taxon>
        <taxon>Chlamydomonadales</taxon>
        <taxon>Chlamydomonadaceae</taxon>
        <taxon>Chlamydomonas</taxon>
    </lineage>
</organism>
<comment type="caution">
    <text evidence="3">The sequence shown here is derived from an EMBL/GenBank/DDBJ whole genome shotgun (WGS) entry which is preliminary data.</text>
</comment>
<feature type="region of interest" description="Disordered" evidence="2">
    <location>
        <begin position="81"/>
        <end position="370"/>
    </location>
</feature>
<feature type="compositionally biased region" description="Gly residues" evidence="2">
    <location>
        <begin position="170"/>
        <end position="189"/>
    </location>
</feature>
<dbReference type="STRING" id="1157962.A0A250WTZ1"/>
<dbReference type="PANTHER" id="PTHR32091">
    <property type="entry name" value="EUKARYOTIC TRANSLATION INITIATION FACTOR 4B"/>
    <property type="match status" value="1"/>
</dbReference>
<keyword evidence="1" id="KW-0175">Coiled coil</keyword>
<feature type="compositionally biased region" description="Basic and acidic residues" evidence="2">
    <location>
        <begin position="470"/>
        <end position="482"/>
    </location>
</feature>
<sequence>MSYLTLNLPPPSDVYKMAWNTPAAPTSWADDIVDEEPNVVPVKAENSDFPTLGEAVKQVPKSKKKGKPISIHEFLAAPAKTFGSSARPTDQDILMSLPTAPRGERAEDEGAGLGGAFKGYGGSNGYGSRREGDSDRPERRNRDDDRQPSRADETRDWGATRAFVPSGDGPRQGGFGGGDRRGGGFGGDRPAGAADVVDDWGSTRKFEPSADRPGGFRDGPRGGRDDRGPRREYEPSRADEGEQWGKSFQPSQPPPNRSSRGFGFNDRATGLEDQEDRWARRGPMETPQETPAPAASAPGERPRLLLQPRTKPAEVVDADKANGDQPKKSNPFGAARPREEVLKEKGVDTVTPDAPTSAPAPEPIVRDDSPEEIELKEEIEQLRKRLEIVKASGPDPESIADEIASATQDVEEKVAELARVKDETDEKVREAKAVADAVNAAAAEESMKAEDRGAKFQAARPGSDKQQGPNRDRDVRDRDVRGAPDTSQRSPKDSRERGPAGGRDRDVGAPPRGGRGPRDAIPIAAGAPGRERW</sequence>
<protein>
    <submittedName>
        <fullName evidence="3">Uncharacterized protein</fullName>
    </submittedName>
</protein>
<feature type="compositionally biased region" description="Basic and acidic residues" evidence="2">
    <location>
        <begin position="490"/>
        <end position="507"/>
    </location>
</feature>
<accession>A0A250WTZ1</accession>